<protein>
    <submittedName>
        <fullName evidence="2">Uncharacterized protein</fullName>
    </submittedName>
</protein>
<evidence type="ECO:0000256" key="1">
    <source>
        <dbReference type="SAM" id="SignalP"/>
    </source>
</evidence>
<accession>A0A166BMN5</accession>
<keyword evidence="1" id="KW-0732">Signal</keyword>
<evidence type="ECO:0000313" key="2">
    <source>
        <dbReference type="EMBL" id="KZT36552.1"/>
    </source>
</evidence>
<keyword evidence="3" id="KW-1185">Reference proteome</keyword>
<evidence type="ECO:0000313" key="3">
    <source>
        <dbReference type="Proteomes" id="UP000076798"/>
    </source>
</evidence>
<feature type="chain" id="PRO_5007871286" evidence="1">
    <location>
        <begin position="20"/>
        <end position="272"/>
    </location>
</feature>
<name>A0A166BMN5_9AGAM</name>
<reference evidence="2 3" key="1">
    <citation type="journal article" date="2016" name="Mol. Biol. Evol.">
        <title>Comparative Genomics of Early-Diverging Mushroom-Forming Fungi Provides Insights into the Origins of Lignocellulose Decay Capabilities.</title>
        <authorList>
            <person name="Nagy L.G."/>
            <person name="Riley R."/>
            <person name="Tritt A."/>
            <person name="Adam C."/>
            <person name="Daum C."/>
            <person name="Floudas D."/>
            <person name="Sun H."/>
            <person name="Yadav J.S."/>
            <person name="Pangilinan J."/>
            <person name="Larsson K.H."/>
            <person name="Matsuura K."/>
            <person name="Barry K."/>
            <person name="Labutti K."/>
            <person name="Kuo R."/>
            <person name="Ohm R.A."/>
            <person name="Bhattacharya S.S."/>
            <person name="Shirouzu T."/>
            <person name="Yoshinaga Y."/>
            <person name="Martin F.M."/>
            <person name="Grigoriev I.V."/>
            <person name="Hibbett D.S."/>
        </authorList>
    </citation>
    <scope>NUCLEOTIDE SEQUENCE [LARGE SCALE GENOMIC DNA]</scope>
    <source>
        <strain evidence="2 3">HHB10207 ss-3</strain>
    </source>
</reference>
<dbReference type="EMBL" id="KV428104">
    <property type="protein sequence ID" value="KZT36552.1"/>
    <property type="molecule type" value="Genomic_DNA"/>
</dbReference>
<feature type="signal peptide" evidence="1">
    <location>
        <begin position="1"/>
        <end position="19"/>
    </location>
</feature>
<dbReference type="OrthoDB" id="4584900at2759"/>
<sequence length="272" mass="29728">MRVLSLFLLFATFFAVGLGEFVYQDEFGRNHSHHLVDGKPITVNRVLKPLSNGALLAAGLPPRSPRFVLDAHAKRKASPVQVAPRQVISQIPPPPLPSPDQPLRIVVSDAFGVPMGFVDTNLNTAHCFQITSYVDIAATFYLPTPDGSGYYDILVENQAYPYIGIATGNLGTGYSQTSPSYGFVTPVSGSDDPYSYNDNTFNHPGESTIWQIDPVTLELSAFWQSAEGDRIPLTIFHDFTTGSLDLTGGLDYFYMRYGEPVESVGFTLAPIV</sequence>
<dbReference type="Proteomes" id="UP000076798">
    <property type="component" value="Unassembled WGS sequence"/>
</dbReference>
<dbReference type="AlphaFoldDB" id="A0A166BMN5"/>
<proteinExistence type="predicted"/>
<gene>
    <name evidence="2" type="ORF">SISSUDRAFT_57293</name>
</gene>
<organism evidence="2 3">
    <name type="scientific">Sistotremastrum suecicum HHB10207 ss-3</name>
    <dbReference type="NCBI Taxonomy" id="1314776"/>
    <lineage>
        <taxon>Eukaryota</taxon>
        <taxon>Fungi</taxon>
        <taxon>Dikarya</taxon>
        <taxon>Basidiomycota</taxon>
        <taxon>Agaricomycotina</taxon>
        <taxon>Agaricomycetes</taxon>
        <taxon>Sistotremastrales</taxon>
        <taxon>Sistotremastraceae</taxon>
        <taxon>Sistotremastrum</taxon>
    </lineage>
</organism>